<evidence type="ECO:0000313" key="1">
    <source>
        <dbReference type="EMBL" id="KFM26275.1"/>
    </source>
</evidence>
<accession>A0A087SKM1</accession>
<reference evidence="1 2" key="1">
    <citation type="journal article" date="2014" name="BMC Genomics">
        <title>Oil accumulation mechanisms of the oleaginous microalga Chlorella protothecoides revealed through its genome, transcriptomes, and proteomes.</title>
        <authorList>
            <person name="Gao C."/>
            <person name="Wang Y."/>
            <person name="Shen Y."/>
            <person name="Yan D."/>
            <person name="He X."/>
            <person name="Dai J."/>
            <person name="Wu Q."/>
        </authorList>
    </citation>
    <scope>NUCLEOTIDE SEQUENCE [LARGE SCALE GENOMIC DNA]</scope>
    <source>
        <strain evidence="1 2">0710</strain>
    </source>
</reference>
<dbReference type="KEGG" id="apro:F751_4768"/>
<evidence type="ECO:0000313" key="2">
    <source>
        <dbReference type="Proteomes" id="UP000028924"/>
    </source>
</evidence>
<name>A0A087SKM1_AUXPR</name>
<sequence>MPCHSGLWRAEMDVARVFAGPTLLQPDGQRGGLNIQERRGVRGRAGLGVACVWVPGTGRNLRCQLQAGLRKREPVAQMIGA</sequence>
<keyword evidence="2" id="KW-1185">Reference proteome</keyword>
<organism evidence="1 2">
    <name type="scientific">Auxenochlorella protothecoides</name>
    <name type="common">Green microalga</name>
    <name type="synonym">Chlorella protothecoides</name>
    <dbReference type="NCBI Taxonomy" id="3075"/>
    <lineage>
        <taxon>Eukaryota</taxon>
        <taxon>Viridiplantae</taxon>
        <taxon>Chlorophyta</taxon>
        <taxon>core chlorophytes</taxon>
        <taxon>Trebouxiophyceae</taxon>
        <taxon>Chlorellales</taxon>
        <taxon>Chlorellaceae</taxon>
        <taxon>Auxenochlorella</taxon>
    </lineage>
</organism>
<protein>
    <submittedName>
        <fullName evidence="1">Uncharacterized protein</fullName>
    </submittedName>
</protein>
<gene>
    <name evidence="1" type="ORF">F751_4768</name>
</gene>
<dbReference type="AlphaFoldDB" id="A0A087SKM1"/>
<dbReference type="EMBL" id="KL662127">
    <property type="protein sequence ID" value="KFM26275.1"/>
    <property type="molecule type" value="Genomic_DNA"/>
</dbReference>
<dbReference type="GeneID" id="23616159"/>
<dbReference type="Proteomes" id="UP000028924">
    <property type="component" value="Unassembled WGS sequence"/>
</dbReference>
<dbReference type="RefSeq" id="XP_011399171.1">
    <property type="nucleotide sequence ID" value="XM_011400869.1"/>
</dbReference>
<proteinExistence type="predicted"/>